<gene>
    <name evidence="2" type="ORF">DFQ04_1922</name>
</gene>
<keyword evidence="3" id="KW-1185">Reference proteome</keyword>
<dbReference type="Proteomes" id="UP000294535">
    <property type="component" value="Unassembled WGS sequence"/>
</dbReference>
<comment type="caution">
    <text evidence="2">The sequence shown here is derived from an EMBL/GenBank/DDBJ whole genome shotgun (WGS) entry which is preliminary data.</text>
</comment>
<feature type="transmembrane region" description="Helical" evidence="1">
    <location>
        <begin position="37"/>
        <end position="56"/>
    </location>
</feature>
<feature type="transmembrane region" description="Helical" evidence="1">
    <location>
        <begin position="68"/>
        <end position="86"/>
    </location>
</feature>
<organism evidence="2 3">
    <name type="scientific">Algoriphagus boseongensis</name>
    <dbReference type="NCBI Taxonomy" id="1442587"/>
    <lineage>
        <taxon>Bacteria</taxon>
        <taxon>Pseudomonadati</taxon>
        <taxon>Bacteroidota</taxon>
        <taxon>Cytophagia</taxon>
        <taxon>Cytophagales</taxon>
        <taxon>Cyclobacteriaceae</taxon>
        <taxon>Algoriphagus</taxon>
    </lineage>
</organism>
<proteinExistence type="predicted"/>
<dbReference type="EMBL" id="SNYF01000006">
    <property type="protein sequence ID" value="TDQ17270.1"/>
    <property type="molecule type" value="Genomic_DNA"/>
</dbReference>
<evidence type="ECO:0000256" key="1">
    <source>
        <dbReference type="SAM" id="Phobius"/>
    </source>
</evidence>
<sequence length="100" mass="11964">MDFWKLFNLMILIIQVILVLTGTLFKQIAFGWGLGDLIWYGLLYLMLIIHLILTIVGWKKSRKYHQKLSLTFFLLIVWICLEATIWRDSEYAWNGKIFHD</sequence>
<evidence type="ECO:0000313" key="2">
    <source>
        <dbReference type="EMBL" id="TDQ17270.1"/>
    </source>
</evidence>
<accession>A0A4V3D277</accession>
<protein>
    <submittedName>
        <fullName evidence="2">Uncharacterized protein</fullName>
    </submittedName>
</protein>
<evidence type="ECO:0000313" key="3">
    <source>
        <dbReference type="Proteomes" id="UP000294535"/>
    </source>
</evidence>
<keyword evidence="1" id="KW-0812">Transmembrane</keyword>
<keyword evidence="1" id="KW-1133">Transmembrane helix</keyword>
<keyword evidence="1" id="KW-0472">Membrane</keyword>
<dbReference type="AlphaFoldDB" id="A0A4V3D277"/>
<reference evidence="2 3" key="1">
    <citation type="submission" date="2019-03" db="EMBL/GenBank/DDBJ databases">
        <title>Genomic Encyclopedia of Type Strains, Phase III (KMG-III): the genomes of soil and plant-associated and newly described type strains.</title>
        <authorList>
            <person name="Whitman W."/>
        </authorList>
    </citation>
    <scope>NUCLEOTIDE SEQUENCE [LARGE SCALE GENOMIC DNA]</scope>
    <source>
        <strain evidence="2 3">CECT 8446</strain>
    </source>
</reference>
<name>A0A4V3D277_9BACT</name>
<feature type="transmembrane region" description="Helical" evidence="1">
    <location>
        <begin position="7"/>
        <end position="25"/>
    </location>
</feature>